<protein>
    <submittedName>
        <fullName evidence="1">Uncharacterized protein</fullName>
    </submittedName>
</protein>
<dbReference type="RefSeq" id="YP_010650364.1">
    <property type="nucleotide sequence ID" value="NC_070777.1"/>
</dbReference>
<dbReference type="Proteomes" id="UP000516307">
    <property type="component" value="Segment"/>
</dbReference>
<dbReference type="EMBL" id="MN087708">
    <property type="protein sequence ID" value="QEA10592.1"/>
    <property type="molecule type" value="Genomic_DNA"/>
</dbReference>
<sequence>MMSISDEEQCYIVEQIDKLINLAQEVMYQRLEGPQKLFEEAEAALEKQRKHILAMDGIEYDY</sequence>
<evidence type="ECO:0000313" key="1">
    <source>
        <dbReference type="EMBL" id="QEA10592.1"/>
    </source>
</evidence>
<dbReference type="GeneID" id="77925946"/>
<evidence type="ECO:0000313" key="2">
    <source>
        <dbReference type="Proteomes" id="UP000516307"/>
    </source>
</evidence>
<proteinExistence type="predicted"/>
<name>A0A7G3K9Z9_9CAUD</name>
<dbReference type="KEGG" id="vg:77925946"/>
<accession>A0A7G3K9Z9</accession>
<reference evidence="1 2" key="1">
    <citation type="submission" date="2019-06" db="EMBL/GenBank/DDBJ databases">
        <authorList>
            <person name="Lin W."/>
            <person name="Gao M."/>
            <person name="Li D."/>
        </authorList>
    </citation>
    <scope>NUCLEOTIDE SEQUENCE [LARGE SCALE GENOMIC DNA]</scope>
</reference>
<organism evidence="1 2">
    <name type="scientific">Enterobacter phage vB_EhoM-IME523</name>
    <dbReference type="NCBI Taxonomy" id="2596709"/>
    <lineage>
        <taxon>Viruses</taxon>
        <taxon>Duplodnaviria</taxon>
        <taxon>Heunggongvirae</taxon>
        <taxon>Uroviricota</taxon>
        <taxon>Caudoviricetes</taxon>
        <taxon>Pantevenvirales</taxon>
        <taxon>Straboviridae</taxon>
        <taxon>Tevenvirinae</taxon>
        <taxon>Kanagawavirus</taxon>
        <taxon>Kanagawavirus eclm</taxon>
    </lineage>
</organism>
<keyword evidence="2" id="KW-1185">Reference proteome</keyword>